<dbReference type="GO" id="GO:0046872">
    <property type="term" value="F:metal ion binding"/>
    <property type="evidence" value="ECO:0007669"/>
    <property type="project" value="UniProtKB-KW"/>
</dbReference>
<keyword evidence="3" id="KW-0547">Nucleotide-binding</keyword>
<dbReference type="CDD" id="cd00077">
    <property type="entry name" value="HDc"/>
    <property type="match status" value="1"/>
</dbReference>
<accession>A0A1H2W5W8</accession>
<dbReference type="GO" id="GO:0008803">
    <property type="term" value="F:bis(5'-nucleosyl)-tetraphosphatase (symmetrical) activity"/>
    <property type="evidence" value="ECO:0007669"/>
    <property type="project" value="UniProtKB-EC"/>
</dbReference>
<feature type="domain" description="HD" evidence="7">
    <location>
        <begin position="18"/>
        <end position="133"/>
    </location>
</feature>
<evidence type="ECO:0000256" key="6">
    <source>
        <dbReference type="ARBA" id="ARBA00049417"/>
    </source>
</evidence>
<evidence type="ECO:0000259" key="7">
    <source>
        <dbReference type="PROSITE" id="PS51831"/>
    </source>
</evidence>
<dbReference type="Gene3D" id="1.10.3210.10">
    <property type="entry name" value="Hypothetical protein af1432"/>
    <property type="match status" value="1"/>
</dbReference>
<gene>
    <name evidence="8" type="ORF">SAMN05216495_10599</name>
</gene>
<dbReference type="RefSeq" id="WP_074705439.1">
    <property type="nucleotide sequence ID" value="NZ_CALAKB010000006.1"/>
</dbReference>
<evidence type="ECO:0000256" key="1">
    <source>
        <dbReference type="ARBA" id="ARBA00012506"/>
    </source>
</evidence>
<reference evidence="8 9" key="1">
    <citation type="submission" date="2016-10" db="EMBL/GenBank/DDBJ databases">
        <authorList>
            <person name="Varghese N."/>
            <person name="Submissions S."/>
        </authorList>
    </citation>
    <scope>NUCLEOTIDE SEQUENCE [LARGE SCALE GENOMIC DNA]</scope>
    <source>
        <strain evidence="8 9">WCC6</strain>
    </source>
</reference>
<evidence type="ECO:0000256" key="3">
    <source>
        <dbReference type="ARBA" id="ARBA00022741"/>
    </source>
</evidence>
<protein>
    <recommendedName>
        <fullName evidence="1">bis(5'-nucleosyl)-tetraphosphatase (symmetrical)</fullName>
        <ecNumber evidence="1">3.6.1.41</ecNumber>
    </recommendedName>
</protein>
<dbReference type="InterPro" id="IPR005249">
    <property type="entry name" value="YqeK"/>
</dbReference>
<dbReference type="PROSITE" id="PS51831">
    <property type="entry name" value="HD"/>
    <property type="match status" value="1"/>
</dbReference>
<dbReference type="PANTHER" id="PTHR35795">
    <property type="entry name" value="SLR1885 PROTEIN"/>
    <property type="match status" value="1"/>
</dbReference>
<dbReference type="Proteomes" id="UP000182379">
    <property type="component" value="Unassembled WGS sequence"/>
</dbReference>
<dbReference type="NCBIfam" id="TIGR00488">
    <property type="entry name" value="bis(5'-nucleosyl)-tetraphosphatase (symmetrical) YqeK"/>
    <property type="match status" value="1"/>
</dbReference>
<dbReference type="NCBIfam" id="TIGR00277">
    <property type="entry name" value="HDIG"/>
    <property type="match status" value="1"/>
</dbReference>
<sequence>MEFKEMQERLEKELPAKRFHHTLAVSETAVKLARRYGVDEKKAAIAGLLHDSGRQIPTKGFIAKAAELGIPLDEVEKNQPILIHAKLGVYYAQQEFGVTDPDILSSIRYHTTGAAHMSPLAMVIYLADLVEPNRDFPGVDTMREEVKKGLENGMRKAYAHTMEYLLDQGLLIHPDCLAGYNELVLKQKEKQNGQE</sequence>
<comment type="caution">
    <text evidence="8">The sequence shown here is derived from an EMBL/GenBank/DDBJ whole genome shotgun (WGS) entry which is preliminary data.</text>
</comment>
<dbReference type="EMBL" id="FNOP01000005">
    <property type="protein sequence ID" value="SDW75856.1"/>
    <property type="molecule type" value="Genomic_DNA"/>
</dbReference>
<dbReference type="Pfam" id="PF01966">
    <property type="entry name" value="HD"/>
    <property type="match status" value="1"/>
</dbReference>
<proteinExistence type="predicted"/>
<evidence type="ECO:0000313" key="9">
    <source>
        <dbReference type="Proteomes" id="UP000182379"/>
    </source>
</evidence>
<dbReference type="InterPro" id="IPR006675">
    <property type="entry name" value="HDIG_dom"/>
</dbReference>
<dbReference type="InterPro" id="IPR006674">
    <property type="entry name" value="HD_domain"/>
</dbReference>
<keyword evidence="2" id="KW-0479">Metal-binding</keyword>
<dbReference type="GO" id="GO:0000166">
    <property type="term" value="F:nucleotide binding"/>
    <property type="evidence" value="ECO:0007669"/>
    <property type="project" value="UniProtKB-KW"/>
</dbReference>
<evidence type="ECO:0000313" key="8">
    <source>
        <dbReference type="EMBL" id="SDW75856.1"/>
    </source>
</evidence>
<dbReference type="SUPFAM" id="SSF109604">
    <property type="entry name" value="HD-domain/PDEase-like"/>
    <property type="match status" value="1"/>
</dbReference>
<dbReference type="SMART" id="SM00471">
    <property type="entry name" value="HDc"/>
    <property type="match status" value="1"/>
</dbReference>
<name>A0A1H2W5W8_ACIFE</name>
<evidence type="ECO:0000256" key="5">
    <source>
        <dbReference type="ARBA" id="ARBA00023004"/>
    </source>
</evidence>
<evidence type="ECO:0000256" key="2">
    <source>
        <dbReference type="ARBA" id="ARBA00022723"/>
    </source>
</evidence>
<organism evidence="8 9">
    <name type="scientific">Acidaminococcus fermentans</name>
    <dbReference type="NCBI Taxonomy" id="905"/>
    <lineage>
        <taxon>Bacteria</taxon>
        <taxon>Bacillati</taxon>
        <taxon>Bacillota</taxon>
        <taxon>Negativicutes</taxon>
        <taxon>Acidaminococcales</taxon>
        <taxon>Acidaminococcaceae</taxon>
        <taxon>Acidaminococcus</taxon>
    </lineage>
</organism>
<dbReference type="EC" id="3.6.1.41" evidence="1"/>
<dbReference type="AlphaFoldDB" id="A0A1H2W5W8"/>
<comment type="catalytic activity">
    <reaction evidence="6">
        <text>P(1),P(4)-bis(5'-adenosyl) tetraphosphate + H2O = 2 ADP + 2 H(+)</text>
        <dbReference type="Rhea" id="RHEA:24252"/>
        <dbReference type="ChEBI" id="CHEBI:15377"/>
        <dbReference type="ChEBI" id="CHEBI:15378"/>
        <dbReference type="ChEBI" id="CHEBI:58141"/>
        <dbReference type="ChEBI" id="CHEBI:456216"/>
        <dbReference type="EC" id="3.6.1.41"/>
    </reaction>
</comment>
<dbReference type="PANTHER" id="PTHR35795:SF1">
    <property type="entry name" value="BIS(5'-NUCLEOSYL)-TETRAPHOSPHATASE, SYMMETRICAL"/>
    <property type="match status" value="1"/>
</dbReference>
<dbReference type="InterPro" id="IPR051094">
    <property type="entry name" value="Diverse_Catalytic_Enzymes"/>
</dbReference>
<keyword evidence="4 8" id="KW-0378">Hydrolase</keyword>
<dbReference type="InterPro" id="IPR003607">
    <property type="entry name" value="HD/PDEase_dom"/>
</dbReference>
<keyword evidence="5" id="KW-0408">Iron</keyword>
<evidence type="ECO:0000256" key="4">
    <source>
        <dbReference type="ARBA" id="ARBA00022801"/>
    </source>
</evidence>